<accession>A0A1I8AYA1</accession>
<sequence>MVLLIDECAKILKCSTTSLRYQLNHPSNRDKILNKLKGKKLKTTYLDNNGIGKTLFFDDLSRKGANDILAYGRLSSPFNINVAAHFYARHRIRLNHPFHLCVVERRAYEDRYYPLELLELVEEDNLSGWMSNIFIDKTTKSTSEESEKDYDVTTPVPLSDYDENLCYGGRKFSQSQSDFDYMDGW</sequence>
<reference evidence="2" key="1">
    <citation type="submission" date="2016-11" db="UniProtKB">
        <authorList>
            <consortium name="WormBaseParasite"/>
        </authorList>
    </citation>
    <scope>IDENTIFICATION</scope>
</reference>
<dbReference type="Gene3D" id="2.170.260.10">
    <property type="entry name" value="paz domain"/>
    <property type="match status" value="1"/>
</dbReference>
<evidence type="ECO:0000313" key="2">
    <source>
        <dbReference type="WBParaSite" id="MhA1_Contig1027.frz3.gene4"/>
    </source>
</evidence>
<evidence type="ECO:0000313" key="1">
    <source>
        <dbReference type="Proteomes" id="UP000095281"/>
    </source>
</evidence>
<dbReference type="SUPFAM" id="SSF101690">
    <property type="entry name" value="PAZ domain"/>
    <property type="match status" value="1"/>
</dbReference>
<dbReference type="WBParaSite" id="MhA1_Contig1027.frz3.gene4">
    <property type="protein sequence ID" value="MhA1_Contig1027.frz3.gene4"/>
    <property type="gene ID" value="MhA1_Contig1027.frz3.gene4"/>
</dbReference>
<name>A0A1I8AYA1_MELHA</name>
<keyword evidence="1" id="KW-1185">Reference proteome</keyword>
<dbReference type="Proteomes" id="UP000095281">
    <property type="component" value="Unplaced"/>
</dbReference>
<protein>
    <submittedName>
        <fullName evidence="2">Uncharacterized protein</fullName>
    </submittedName>
</protein>
<organism evidence="1 2">
    <name type="scientific">Meloidogyne hapla</name>
    <name type="common">Root-knot nematode worm</name>
    <dbReference type="NCBI Taxonomy" id="6305"/>
    <lineage>
        <taxon>Eukaryota</taxon>
        <taxon>Metazoa</taxon>
        <taxon>Ecdysozoa</taxon>
        <taxon>Nematoda</taxon>
        <taxon>Chromadorea</taxon>
        <taxon>Rhabditida</taxon>
        <taxon>Tylenchina</taxon>
        <taxon>Tylenchomorpha</taxon>
        <taxon>Tylenchoidea</taxon>
        <taxon>Meloidogynidae</taxon>
        <taxon>Meloidogyninae</taxon>
        <taxon>Meloidogyne</taxon>
    </lineage>
</organism>
<dbReference type="AlphaFoldDB" id="A0A1I8AYA1"/>
<dbReference type="InterPro" id="IPR036085">
    <property type="entry name" value="PAZ_dom_sf"/>
</dbReference>
<proteinExistence type="predicted"/>